<evidence type="ECO:0000313" key="2">
    <source>
        <dbReference type="Proteomes" id="UP000244162"/>
    </source>
</evidence>
<dbReference type="SUPFAM" id="SSF53098">
    <property type="entry name" value="Ribonuclease H-like"/>
    <property type="match status" value="1"/>
</dbReference>
<name>A0A2T5G2W7_9SPHN</name>
<keyword evidence="2" id="KW-1185">Reference proteome</keyword>
<organism evidence="1 2">
    <name type="scientific">Sphingomonas oleivorans</name>
    <dbReference type="NCBI Taxonomy" id="1735121"/>
    <lineage>
        <taxon>Bacteria</taxon>
        <taxon>Pseudomonadati</taxon>
        <taxon>Pseudomonadota</taxon>
        <taxon>Alphaproteobacteria</taxon>
        <taxon>Sphingomonadales</taxon>
        <taxon>Sphingomonadaceae</taxon>
        <taxon>Sphingomonas</taxon>
    </lineage>
</organism>
<dbReference type="EMBL" id="NWBU01000004">
    <property type="protein sequence ID" value="PTQ13488.1"/>
    <property type="molecule type" value="Genomic_DNA"/>
</dbReference>
<proteinExistence type="predicted"/>
<dbReference type="InterPro" id="IPR012337">
    <property type="entry name" value="RNaseH-like_sf"/>
</dbReference>
<dbReference type="Gene3D" id="3.30.420.10">
    <property type="entry name" value="Ribonuclease H-like superfamily/Ribonuclease H"/>
    <property type="match status" value="1"/>
</dbReference>
<protein>
    <submittedName>
        <fullName evidence="1">Uncharacterized protein</fullName>
    </submittedName>
</protein>
<dbReference type="AlphaFoldDB" id="A0A2T5G2W7"/>
<comment type="caution">
    <text evidence="1">The sequence shown here is derived from an EMBL/GenBank/DDBJ whole genome shotgun (WGS) entry which is preliminary data.</text>
</comment>
<dbReference type="OrthoDB" id="6687915at2"/>
<dbReference type="InterPro" id="IPR036397">
    <property type="entry name" value="RNaseH_sf"/>
</dbReference>
<gene>
    <name evidence="1" type="ORF">CLG96_05220</name>
</gene>
<sequence>MRYFLDTEFNGFGGDLLSLALVPEFGDQEYYVALPLPDLIDPWVATHVVPYLHNVPDALDNRLDAVAAAHELAAYLGADRDPLIVADWPEDIALFCRLLLTGPAEIVDVGNIRFEFRRSPGFSTARNSRVPHNALHDARALRDFVLAGEEG</sequence>
<accession>A0A2T5G2W7</accession>
<dbReference type="Proteomes" id="UP000244162">
    <property type="component" value="Unassembled WGS sequence"/>
</dbReference>
<dbReference type="GO" id="GO:0003676">
    <property type="term" value="F:nucleic acid binding"/>
    <property type="evidence" value="ECO:0007669"/>
    <property type="project" value="InterPro"/>
</dbReference>
<reference evidence="1 2" key="1">
    <citation type="submission" date="2017-09" db="EMBL/GenBank/DDBJ databases">
        <title>Sphingomonas panjinensis sp.nov., isolated from oil-contaminated soil.</title>
        <authorList>
            <person name="Wang L."/>
            <person name="Chen L."/>
        </authorList>
    </citation>
    <scope>NUCLEOTIDE SEQUENCE [LARGE SCALE GENOMIC DNA]</scope>
    <source>
        <strain evidence="1 2">FW-11</strain>
    </source>
</reference>
<evidence type="ECO:0000313" key="1">
    <source>
        <dbReference type="EMBL" id="PTQ13488.1"/>
    </source>
</evidence>
<dbReference type="RefSeq" id="WP_107966720.1">
    <property type="nucleotide sequence ID" value="NZ_NWBU01000004.1"/>
</dbReference>